<dbReference type="OrthoDB" id="4500473at2759"/>
<protein>
    <submittedName>
        <fullName evidence="1">Uncharacterized protein</fullName>
    </submittedName>
</protein>
<reference evidence="1 2" key="1">
    <citation type="submission" date="2014-02" db="EMBL/GenBank/DDBJ databases">
        <title>The genome sequence of Colletotrichum simmondsii CBS122122.</title>
        <authorList>
            <person name="Baroncelli R."/>
            <person name="Thon M.R."/>
        </authorList>
    </citation>
    <scope>NUCLEOTIDE SEQUENCE [LARGE SCALE GENOMIC DNA]</scope>
    <source>
        <strain evidence="1 2">CBS122122</strain>
    </source>
</reference>
<gene>
    <name evidence="1" type="ORF">CSIM01_01774</name>
</gene>
<evidence type="ECO:0000313" key="2">
    <source>
        <dbReference type="Proteomes" id="UP000070328"/>
    </source>
</evidence>
<organism evidence="1 2">
    <name type="scientific">Colletotrichum simmondsii</name>
    <dbReference type="NCBI Taxonomy" id="703756"/>
    <lineage>
        <taxon>Eukaryota</taxon>
        <taxon>Fungi</taxon>
        <taxon>Dikarya</taxon>
        <taxon>Ascomycota</taxon>
        <taxon>Pezizomycotina</taxon>
        <taxon>Sordariomycetes</taxon>
        <taxon>Hypocreomycetidae</taxon>
        <taxon>Glomerellales</taxon>
        <taxon>Glomerellaceae</taxon>
        <taxon>Colletotrichum</taxon>
        <taxon>Colletotrichum acutatum species complex</taxon>
    </lineage>
</organism>
<proteinExistence type="predicted"/>
<name>A0A135T4E6_9PEZI</name>
<dbReference type="EMBL" id="JFBX01000289">
    <property type="protein sequence ID" value="KXH43020.1"/>
    <property type="molecule type" value="Genomic_DNA"/>
</dbReference>
<evidence type="ECO:0000313" key="1">
    <source>
        <dbReference type="EMBL" id="KXH43020.1"/>
    </source>
</evidence>
<dbReference type="Proteomes" id="UP000070328">
    <property type="component" value="Unassembled WGS sequence"/>
</dbReference>
<dbReference type="AlphaFoldDB" id="A0A135T4E6"/>
<sequence>MRPVQDNTWVLAPDWIYLPGKPMAIGNIMFDPLDPGQCESQVDPESPAAHWYDTVTVNDKNWKKTDEVSSSLEFSIWLKFLELVTAKISASDHHVTQDEYTMDFLQTTYHSGRIHPSELERRCSEPNIEAYMKLDSRLCSRPVYMVTGIKIAKKFVVKQSKSSSDSVRIEVTAEVTPGASVGGGAGGSTNQSVSQGFESMEDIVYAYQLIKIQRRGWWHRRSINAKKVHTAAFIASVEQDDRVKASFPAAKELRRLGDTVQIVSLHGGKADQATVVYKAPHKAGGLSWVPYLLSLLRPCY</sequence>
<comment type="caution">
    <text evidence="1">The sequence shown here is derived from an EMBL/GenBank/DDBJ whole genome shotgun (WGS) entry which is preliminary data.</text>
</comment>
<keyword evidence="2" id="KW-1185">Reference proteome</keyword>
<accession>A0A135T4E6</accession>